<keyword evidence="3" id="KW-1185">Reference proteome</keyword>
<proteinExistence type="predicted"/>
<feature type="region of interest" description="Disordered" evidence="1">
    <location>
        <begin position="256"/>
        <end position="281"/>
    </location>
</feature>
<reference evidence="2" key="1">
    <citation type="submission" date="2018-05" db="EMBL/GenBank/DDBJ databases">
        <authorList>
            <person name="Pedro S.L.S."/>
            <person name="Freitas R.C."/>
            <person name="Barreto A.S."/>
            <person name="Lima A.O.S."/>
        </authorList>
    </citation>
    <scope>NUCLEOTIDE SEQUENCE</scope>
    <source>
        <strain evidence="2">BP203</strain>
        <tissue evidence="2">Muscle</tissue>
    </source>
</reference>
<comment type="caution">
    <text evidence="2">The sequence shown here is derived from an EMBL/GenBank/DDBJ whole genome shotgun (WGS) entry which is preliminary data.</text>
</comment>
<evidence type="ECO:0000313" key="2">
    <source>
        <dbReference type="EMBL" id="NIG61901.1"/>
    </source>
</evidence>
<protein>
    <submittedName>
        <fullName evidence="2">Not available</fullName>
    </submittedName>
</protein>
<evidence type="ECO:0000256" key="1">
    <source>
        <dbReference type="SAM" id="MobiDB-lite"/>
    </source>
</evidence>
<accession>A0ABX0SEV3</accession>
<feature type="region of interest" description="Disordered" evidence="1">
    <location>
        <begin position="32"/>
        <end position="63"/>
    </location>
</feature>
<feature type="compositionally biased region" description="Basic and acidic residues" evidence="1">
    <location>
        <begin position="271"/>
        <end position="281"/>
    </location>
</feature>
<evidence type="ECO:0000313" key="3">
    <source>
        <dbReference type="Proteomes" id="UP001165941"/>
    </source>
</evidence>
<dbReference type="EMBL" id="PGGH01385371">
    <property type="protein sequence ID" value="NIG61901.1"/>
    <property type="molecule type" value="Genomic_DNA"/>
</dbReference>
<gene>
    <name evidence="2" type="ORF">BU61_11264</name>
</gene>
<feature type="compositionally biased region" description="Basic residues" evidence="1">
    <location>
        <begin position="259"/>
        <end position="270"/>
    </location>
</feature>
<dbReference type="Proteomes" id="UP001165941">
    <property type="component" value="Unassembled WGS sequence"/>
</dbReference>
<name>A0ABX0SEV3_PONBL</name>
<sequence>MQEASRSLWRVLLDAAPSPAQGLLCVPTGPHTGESKCPLRRVSPGRSPHAPAPSKANSGERVTGKACEEPEMELRVGLGVSVAPQQGSVHRPGRLPPPPTFHRLQRGRRKRESLPAFTPGPQPESFCDSSRWDHTRHPKSQQAFLGHDPTYHSELRATAARHGRSLPGLQYRQLPTAVQPSLEASLSAPSRLTGPVLGPDHSVSHFSAEGPNSEDWTHTPRVEIPPEQLVFKLLRVCMSRSAHLCPRSLKVFPEDLHTPRNKASKARGKGRGRDRMHTEGP</sequence>
<feature type="region of interest" description="Disordered" evidence="1">
    <location>
        <begin position="84"/>
        <end position="134"/>
    </location>
</feature>
<organism evidence="2 3">
    <name type="scientific">Pontoporia blainvillei</name>
    <name type="common">Franciscana</name>
    <name type="synonym">Delphinus blainvillei</name>
    <dbReference type="NCBI Taxonomy" id="48723"/>
    <lineage>
        <taxon>Eukaryota</taxon>
        <taxon>Metazoa</taxon>
        <taxon>Chordata</taxon>
        <taxon>Craniata</taxon>
        <taxon>Vertebrata</taxon>
        <taxon>Euteleostomi</taxon>
        <taxon>Mammalia</taxon>
        <taxon>Eutheria</taxon>
        <taxon>Laurasiatheria</taxon>
        <taxon>Artiodactyla</taxon>
        <taxon>Whippomorpha</taxon>
        <taxon>Cetacea</taxon>
        <taxon>Odontoceti</taxon>
        <taxon>Pontoporiidae</taxon>
        <taxon>Pontoporia</taxon>
    </lineage>
</organism>